<evidence type="ECO:0000259" key="1">
    <source>
        <dbReference type="Pfam" id="PF03372"/>
    </source>
</evidence>
<evidence type="ECO:0000313" key="2">
    <source>
        <dbReference type="EMBL" id="CAA9466060.1"/>
    </source>
</evidence>
<dbReference type="Gene3D" id="3.60.10.10">
    <property type="entry name" value="Endonuclease/exonuclease/phosphatase"/>
    <property type="match status" value="1"/>
</dbReference>
<dbReference type="InterPro" id="IPR036691">
    <property type="entry name" value="Endo/exonu/phosph_ase_sf"/>
</dbReference>
<dbReference type="PANTHER" id="PTHR42834:SF1">
    <property type="entry name" value="ENDONUCLEASE_EXONUCLEASE_PHOSPHATASE FAMILY PROTEIN (AFU_ORTHOLOGUE AFUA_3G09210)"/>
    <property type="match status" value="1"/>
</dbReference>
<dbReference type="EC" id="3.1.11.2" evidence="2"/>
<dbReference type="SUPFAM" id="SSF56219">
    <property type="entry name" value="DNase I-like"/>
    <property type="match status" value="1"/>
</dbReference>
<dbReference type="GO" id="GO:0008311">
    <property type="term" value="F:double-stranded DNA 3'-5' DNA exonuclease activity"/>
    <property type="evidence" value="ECO:0007669"/>
    <property type="project" value="UniProtKB-EC"/>
</dbReference>
<dbReference type="PANTHER" id="PTHR42834">
    <property type="entry name" value="ENDONUCLEASE/EXONUCLEASE/PHOSPHATASE FAMILY PROTEIN (AFU_ORTHOLOGUE AFUA_3G09210)"/>
    <property type="match status" value="1"/>
</dbReference>
<feature type="domain" description="Endonuclease/exonuclease/phosphatase" evidence="1">
    <location>
        <begin position="7"/>
        <end position="284"/>
    </location>
</feature>
<dbReference type="Pfam" id="PF03372">
    <property type="entry name" value="Exo_endo_phos"/>
    <property type="match status" value="1"/>
</dbReference>
<organism evidence="2">
    <name type="scientific">uncultured Rubrobacteraceae bacterium</name>
    <dbReference type="NCBI Taxonomy" id="349277"/>
    <lineage>
        <taxon>Bacteria</taxon>
        <taxon>Bacillati</taxon>
        <taxon>Actinomycetota</taxon>
        <taxon>Rubrobacteria</taxon>
        <taxon>Rubrobacterales</taxon>
        <taxon>Rubrobacteraceae</taxon>
        <taxon>environmental samples</taxon>
    </lineage>
</organism>
<dbReference type="EMBL" id="CADCVH010000094">
    <property type="protein sequence ID" value="CAA9466060.1"/>
    <property type="molecule type" value="Genomic_DNA"/>
</dbReference>
<accession>A0A6J4R721</accession>
<reference evidence="2" key="1">
    <citation type="submission" date="2020-02" db="EMBL/GenBank/DDBJ databases">
        <authorList>
            <person name="Meier V. D."/>
        </authorList>
    </citation>
    <scope>NUCLEOTIDE SEQUENCE</scope>
    <source>
        <strain evidence="2">AVDCRST_MAG02</strain>
    </source>
</reference>
<dbReference type="AlphaFoldDB" id="A0A6J4R721"/>
<sequence>MVDFAVMTWNVENLFAPGPGAERGERHAYGRKLGLLASVIRKAGPDVVALQEVGGEDALRELGDTLDGDYPHGASSAFPDGRGIRVAFLSSHAFEATEDFADFPPGPALEVSDLPVGDGSKPVKRMGRGALRVRVRKESFTVDLLTAHLKSKLLSFPRPWGMSFAPRDEDERAQAAGVALHRRAAEAVTVRMRANELLEWGEIPLVLLGDLNDVPEAQTSLLLNGPPGSQIGSAGFGRPDEGDAFRLFNLAPLIPEGRRYSRVHEGRGELLDQVLVSEGLLPESGDGERRLPEVDALVDFRDGLPSVGGDPAKRQDDAAPDHAPVVAAFAL</sequence>
<gene>
    <name evidence="2" type="ORF">AVDCRST_MAG02-3667</name>
</gene>
<protein>
    <submittedName>
        <fullName evidence="2">Exodeoxyribonuclease III</fullName>
        <ecNumber evidence="2">3.1.11.2</ecNumber>
    </submittedName>
</protein>
<dbReference type="InterPro" id="IPR005135">
    <property type="entry name" value="Endo/exonuclease/phosphatase"/>
</dbReference>
<keyword evidence="2" id="KW-0378">Hydrolase</keyword>
<name>A0A6J4R721_9ACTN</name>
<proteinExistence type="predicted"/>